<feature type="transmembrane region" description="Helical" evidence="1">
    <location>
        <begin position="294"/>
        <end position="316"/>
    </location>
</feature>
<reference evidence="2" key="1">
    <citation type="journal article" date="2006" name="Nature">
        <title>Deciphering the evolution and metabolism of an anammox bacterium from a community genome.</title>
        <authorList>
            <person name="Strous M."/>
            <person name="Pelletier E."/>
            <person name="Mangenot S."/>
            <person name="Rattei T."/>
            <person name="Lehner A."/>
            <person name="Taylor M.W."/>
            <person name="Horn M."/>
            <person name="Daims H."/>
            <person name="Bartol-Mavel D."/>
            <person name="Wincker P."/>
            <person name="Barbe V."/>
            <person name="Fonknechten N."/>
            <person name="Vallenet D."/>
            <person name="Segurens B."/>
            <person name="Schenowitz-Truong C."/>
            <person name="Medigue C."/>
            <person name="Collingro A."/>
            <person name="Snel B."/>
            <person name="Dutilh B.E."/>
            <person name="OpDenCamp H.J.M."/>
            <person name="vanDerDrift C."/>
            <person name="Cirpus I."/>
            <person name="vanDePas-Schoonen K.T."/>
            <person name="Harhangi H.R."/>
            <person name="vanNiftrik L."/>
            <person name="Schmid M."/>
            <person name="Keltjens J."/>
            <person name="vanDeVossenberg J."/>
            <person name="Kartal B."/>
            <person name="Meier H."/>
            <person name="Frishman D."/>
            <person name="Huynen M.A."/>
            <person name="Mewes H."/>
            <person name="Weissenbach J."/>
            <person name="Jetten M.S.M."/>
            <person name="Wagner M."/>
            <person name="LePaslier D."/>
        </authorList>
    </citation>
    <scope>NUCLEOTIDE SEQUENCE</scope>
</reference>
<dbReference type="OrthoDB" id="247512at2"/>
<evidence type="ECO:0000313" key="3">
    <source>
        <dbReference type="EMBL" id="QII10884.1"/>
    </source>
</evidence>
<proteinExistence type="predicted"/>
<dbReference type="KEGG" id="kst:KSMBR1_1015"/>
<evidence type="ECO:0000313" key="6">
    <source>
        <dbReference type="Proteomes" id="UP000501926"/>
    </source>
</evidence>
<reference evidence="3 6" key="5">
    <citation type="submission" date="2020-02" db="EMBL/GenBank/DDBJ databases">
        <title>Newly sequenced genome of strain CSTR1 showed variability in Candidatus Kuenenia stuttgartiensis genomes.</title>
        <authorList>
            <person name="Ding C."/>
            <person name="Adrian L."/>
        </authorList>
    </citation>
    <scope>NUCLEOTIDE SEQUENCE [LARGE SCALE GENOMIC DNA]</scope>
    <source>
        <strain evidence="3 6">CSTR1</strain>
    </source>
</reference>
<keyword evidence="5" id="KW-1185">Reference proteome</keyword>
<reference evidence="2" key="2">
    <citation type="submission" date="2006-01" db="EMBL/GenBank/DDBJ databases">
        <authorList>
            <person name="Genoscope"/>
        </authorList>
    </citation>
    <scope>NUCLEOTIDE SEQUENCE</scope>
</reference>
<evidence type="ECO:0000313" key="4">
    <source>
        <dbReference type="EMBL" id="SOH03521.1"/>
    </source>
</evidence>
<keyword evidence="1" id="KW-1133">Transmembrane helix</keyword>
<organism evidence="2">
    <name type="scientific">Kuenenia stuttgartiensis</name>
    <dbReference type="NCBI Taxonomy" id="174633"/>
    <lineage>
        <taxon>Bacteria</taxon>
        <taxon>Pseudomonadati</taxon>
        <taxon>Planctomycetota</taxon>
        <taxon>Candidatus Brocadiia</taxon>
        <taxon>Candidatus Brocadiales</taxon>
        <taxon>Candidatus Brocadiaceae</taxon>
        <taxon>Candidatus Kuenenia</taxon>
    </lineage>
</organism>
<dbReference type="EMBL" id="CT573071">
    <property type="protein sequence ID" value="CAJ73858.1"/>
    <property type="molecule type" value="Genomic_DNA"/>
</dbReference>
<evidence type="ECO:0000256" key="1">
    <source>
        <dbReference type="SAM" id="Phobius"/>
    </source>
</evidence>
<dbReference type="Proteomes" id="UP000221734">
    <property type="component" value="Chromosome Kuenenia_stuttgartiensis_MBR1"/>
</dbReference>
<keyword evidence="1" id="KW-0472">Membrane</keyword>
<dbReference type="Proteomes" id="UP000501926">
    <property type="component" value="Chromosome"/>
</dbReference>
<keyword evidence="1" id="KW-0812">Transmembrane</keyword>
<evidence type="ECO:0000313" key="5">
    <source>
        <dbReference type="Proteomes" id="UP000221734"/>
    </source>
</evidence>
<feature type="transmembrane region" description="Helical" evidence="1">
    <location>
        <begin position="59"/>
        <end position="84"/>
    </location>
</feature>
<dbReference type="EMBL" id="CP049055">
    <property type="protein sequence ID" value="QII10884.1"/>
    <property type="molecule type" value="Genomic_DNA"/>
</dbReference>
<feature type="transmembrane region" description="Helical" evidence="1">
    <location>
        <begin position="96"/>
        <end position="119"/>
    </location>
</feature>
<accession>Q1Q1G8</accession>
<dbReference type="RefSeq" id="WP_099324347.1">
    <property type="nucleotide sequence ID" value="NZ_CP049055.1"/>
</dbReference>
<sequence>MKKVYDFIKSQKLGIIIGFSVTGLLIIGSLIMNFYPYHYSGLSGEDIIFFFSHKKPIHIWFYLLFFACIIYGINAFFCTTDSVLRKVRGGIKKVPLYGASIMHVGFIVTLVVHLIGGLYCSLSPPISVSEEWTDMGGFEMKVTGLDTSSYPNGMPKKITGYVSVRKDGAEYEDTIGYNNPVVLNNGALAVLLRDYGNTVSSVVLKVGDRMHNLKANEVFTLNGQNTRMVDLYMPPQYRYPVVKLLSTTQNRETQSIYLTVGEHNAKEILGTKIAFLDIKTVPGVFVTIKNNPSIPLSLVTVVLFSLGTVLVVIRMVGKMVNY</sequence>
<gene>
    <name evidence="3" type="ORF">KsCSTR_15050</name>
    <name evidence="4" type="ORF">KSMBR1_1015</name>
    <name evidence="2" type="ORF">kuste3101</name>
</gene>
<feature type="transmembrane region" description="Helical" evidence="1">
    <location>
        <begin position="12"/>
        <end position="35"/>
    </location>
</feature>
<reference evidence="5" key="4">
    <citation type="submission" date="2017-10" db="EMBL/GenBank/DDBJ databases">
        <authorList>
            <person name="Frank J."/>
        </authorList>
    </citation>
    <scope>NUCLEOTIDE SEQUENCE [LARGE SCALE GENOMIC DNA]</scope>
</reference>
<dbReference type="EMBL" id="LT934425">
    <property type="protein sequence ID" value="SOH03521.1"/>
    <property type="molecule type" value="Genomic_DNA"/>
</dbReference>
<name>Q1Q1G8_KUEST</name>
<dbReference type="AlphaFoldDB" id="Q1Q1G8"/>
<evidence type="ECO:0000313" key="2">
    <source>
        <dbReference type="EMBL" id="CAJ73858.1"/>
    </source>
</evidence>
<reference evidence="4" key="3">
    <citation type="submission" date="2017-10" db="EMBL/GenBank/DDBJ databases">
        <authorList>
            <person name="Banno H."/>
            <person name="Chua N.-H."/>
        </authorList>
    </citation>
    <scope>NUCLEOTIDE SEQUENCE [LARGE SCALE GENOMIC DNA]</scope>
    <source>
        <strain evidence="4">Kuenenia_mbr1_ru-nijmegen</strain>
    </source>
</reference>
<protein>
    <submittedName>
        <fullName evidence="3">Cytochrome c biogenesis protein</fullName>
    </submittedName>
</protein>